<dbReference type="AlphaFoldDB" id="A0A6B3SRR9"/>
<reference evidence="3 4" key="1">
    <citation type="submission" date="2020-02" db="EMBL/GenBank/DDBJ databases">
        <authorList>
            <person name="Kim M.K."/>
        </authorList>
    </citation>
    <scope>NUCLEOTIDE SEQUENCE [LARGE SCALE GENOMIC DNA]</scope>
    <source>
        <strain evidence="3 4">17J57-3</strain>
    </source>
</reference>
<dbReference type="Proteomes" id="UP000482155">
    <property type="component" value="Unassembled WGS sequence"/>
</dbReference>
<dbReference type="GO" id="GO:0004252">
    <property type="term" value="F:serine-type endopeptidase activity"/>
    <property type="evidence" value="ECO:0007669"/>
    <property type="project" value="InterPro"/>
</dbReference>
<dbReference type="InterPro" id="IPR050261">
    <property type="entry name" value="FrsA_esterase"/>
</dbReference>
<evidence type="ECO:0000313" key="4">
    <source>
        <dbReference type="Proteomes" id="UP000482155"/>
    </source>
</evidence>
<keyword evidence="4" id="KW-1185">Reference proteome</keyword>
<dbReference type="Gene3D" id="3.40.50.1820">
    <property type="entry name" value="alpha/beta hydrolase"/>
    <property type="match status" value="1"/>
</dbReference>
<evidence type="ECO:0000313" key="3">
    <source>
        <dbReference type="EMBL" id="NEX61132.1"/>
    </source>
</evidence>
<evidence type="ECO:0000256" key="1">
    <source>
        <dbReference type="ARBA" id="ARBA00022801"/>
    </source>
</evidence>
<proteinExistence type="predicted"/>
<dbReference type="EMBL" id="JAAIVB010000033">
    <property type="protein sequence ID" value="NEX61132.1"/>
    <property type="molecule type" value="Genomic_DNA"/>
</dbReference>
<gene>
    <name evidence="3" type="ORF">G3574_08580</name>
</gene>
<sequence>MPCGHAQEKVVARAPTPFTEDGKPVMLEIVIFKPPGEGPFPTVVFNHGSTGKGNDPDLFRKTQAGGPAAQFFVDRGWLVAFPQRRGRGQSDGLYDEGFEQDRSRYSCKPSLSLPGVDRALADINAAVSFVKGRPDVISSKMIIGGQSRGGLLAIAYAGAWPDDFVGAVNFVGGWMTDRCPDPQAINTVTFRRGGAFKKPTLWLYGENDPIYSLSHSRSNFESFVASGGIGTFKTYSLPNGKSGHSLIGHPNLWQKDVDTFLSGILADQGSKR</sequence>
<comment type="caution">
    <text evidence="3">The sequence shown here is derived from an EMBL/GenBank/DDBJ whole genome shotgun (WGS) entry which is preliminary data.</text>
</comment>
<dbReference type="SUPFAM" id="SSF53474">
    <property type="entry name" value="alpha/beta-Hydrolases"/>
    <property type="match status" value="1"/>
</dbReference>
<name>A0A6B3SRR9_9BURK</name>
<dbReference type="PANTHER" id="PTHR22946:SF9">
    <property type="entry name" value="POLYKETIDE TRANSFERASE AF380"/>
    <property type="match status" value="1"/>
</dbReference>
<dbReference type="Pfam" id="PF12146">
    <property type="entry name" value="Hydrolase_4"/>
    <property type="match status" value="1"/>
</dbReference>
<dbReference type="GO" id="GO:0006508">
    <property type="term" value="P:proteolysis"/>
    <property type="evidence" value="ECO:0007669"/>
    <property type="project" value="InterPro"/>
</dbReference>
<protein>
    <recommendedName>
        <fullName evidence="2">Serine aminopeptidase S33 domain-containing protein</fullName>
    </recommendedName>
</protein>
<keyword evidence="1" id="KW-0378">Hydrolase</keyword>
<evidence type="ECO:0000259" key="2">
    <source>
        <dbReference type="Pfam" id="PF12146"/>
    </source>
</evidence>
<accession>A0A6B3SRR9</accession>
<dbReference type="InterPro" id="IPR002471">
    <property type="entry name" value="Pept_S9_AS"/>
</dbReference>
<dbReference type="PROSITE" id="PS00708">
    <property type="entry name" value="PRO_ENDOPEP_SER"/>
    <property type="match status" value="1"/>
</dbReference>
<feature type="domain" description="Serine aminopeptidase S33" evidence="2">
    <location>
        <begin position="68"/>
        <end position="168"/>
    </location>
</feature>
<organism evidence="3 4">
    <name type="scientific">Noviherbaspirillum galbum</name>
    <dbReference type="NCBI Taxonomy" id="2709383"/>
    <lineage>
        <taxon>Bacteria</taxon>
        <taxon>Pseudomonadati</taxon>
        <taxon>Pseudomonadota</taxon>
        <taxon>Betaproteobacteria</taxon>
        <taxon>Burkholderiales</taxon>
        <taxon>Oxalobacteraceae</taxon>
        <taxon>Noviherbaspirillum</taxon>
    </lineage>
</organism>
<dbReference type="GO" id="GO:0052689">
    <property type="term" value="F:carboxylic ester hydrolase activity"/>
    <property type="evidence" value="ECO:0007669"/>
    <property type="project" value="UniProtKB-ARBA"/>
</dbReference>
<dbReference type="InterPro" id="IPR022742">
    <property type="entry name" value="Hydrolase_4"/>
</dbReference>
<dbReference type="InterPro" id="IPR029058">
    <property type="entry name" value="AB_hydrolase_fold"/>
</dbReference>
<dbReference type="PANTHER" id="PTHR22946">
    <property type="entry name" value="DIENELACTONE HYDROLASE DOMAIN-CONTAINING PROTEIN-RELATED"/>
    <property type="match status" value="1"/>
</dbReference>